<evidence type="ECO:0000259" key="6">
    <source>
        <dbReference type="PROSITE" id="PS51192"/>
    </source>
</evidence>
<comment type="caution">
    <text evidence="9">The sequence shown here is derived from an EMBL/GenBank/DDBJ whole genome shotgun (WGS) entry which is preliminary data.</text>
</comment>
<dbReference type="OrthoDB" id="9805696at2"/>
<dbReference type="Proteomes" id="UP000075806">
    <property type="component" value="Unassembled WGS sequence"/>
</dbReference>
<dbReference type="GO" id="GO:0016787">
    <property type="term" value="F:hydrolase activity"/>
    <property type="evidence" value="ECO:0007669"/>
    <property type="project" value="UniProtKB-KW"/>
</dbReference>
<dbReference type="GO" id="GO:0003724">
    <property type="term" value="F:RNA helicase activity"/>
    <property type="evidence" value="ECO:0007669"/>
    <property type="project" value="InterPro"/>
</dbReference>
<dbReference type="InterPro" id="IPR014014">
    <property type="entry name" value="RNA_helicase_DEAD_Q_motif"/>
</dbReference>
<dbReference type="RefSeq" id="WP_061947823.1">
    <property type="nucleotide sequence ID" value="NZ_LTAO01000006.1"/>
</dbReference>
<dbReference type="PANTHER" id="PTHR47963">
    <property type="entry name" value="DEAD-BOX ATP-DEPENDENT RNA HELICASE 47, MITOCHONDRIAL"/>
    <property type="match status" value="1"/>
</dbReference>
<dbReference type="InterPro" id="IPR014001">
    <property type="entry name" value="Helicase_ATP-bd"/>
</dbReference>
<feature type="domain" description="DEAD-box RNA helicase Q" evidence="8">
    <location>
        <begin position="3"/>
        <end position="31"/>
    </location>
</feature>
<evidence type="ECO:0000259" key="7">
    <source>
        <dbReference type="PROSITE" id="PS51194"/>
    </source>
</evidence>
<evidence type="ECO:0000256" key="2">
    <source>
        <dbReference type="ARBA" id="ARBA00022801"/>
    </source>
</evidence>
<proteinExistence type="predicted"/>
<evidence type="ECO:0000256" key="4">
    <source>
        <dbReference type="ARBA" id="ARBA00022840"/>
    </source>
</evidence>
<dbReference type="GO" id="GO:0009409">
    <property type="term" value="P:response to cold"/>
    <property type="evidence" value="ECO:0007669"/>
    <property type="project" value="TreeGrafter"/>
</dbReference>
<evidence type="ECO:0000313" key="9">
    <source>
        <dbReference type="EMBL" id="KYG33509.1"/>
    </source>
</evidence>
<keyword evidence="4" id="KW-0067">ATP-binding</keyword>
<dbReference type="SUPFAM" id="SSF52540">
    <property type="entry name" value="P-loop containing nucleoside triphosphate hydrolases"/>
    <property type="match status" value="1"/>
</dbReference>
<dbReference type="PROSITE" id="PS51192">
    <property type="entry name" value="HELICASE_ATP_BIND_1"/>
    <property type="match status" value="1"/>
</dbReference>
<protein>
    <submittedName>
        <fullName evidence="9">RNA helicase</fullName>
    </submittedName>
</protein>
<keyword evidence="3 9" id="KW-0347">Helicase</keyword>
<dbReference type="EMBL" id="LTAO01000006">
    <property type="protein sequence ID" value="KYG33509.1"/>
    <property type="molecule type" value="Genomic_DNA"/>
</dbReference>
<dbReference type="GO" id="GO:0005524">
    <property type="term" value="F:ATP binding"/>
    <property type="evidence" value="ECO:0007669"/>
    <property type="project" value="UniProtKB-KW"/>
</dbReference>
<organism evidence="9 10">
    <name type="scientific">Alkalihalobacillus trypoxylicola</name>
    <dbReference type="NCBI Taxonomy" id="519424"/>
    <lineage>
        <taxon>Bacteria</taxon>
        <taxon>Bacillati</taxon>
        <taxon>Bacillota</taxon>
        <taxon>Bacilli</taxon>
        <taxon>Bacillales</taxon>
        <taxon>Bacillaceae</taxon>
        <taxon>Alkalihalobacillus</taxon>
    </lineage>
</organism>
<feature type="domain" description="Helicase ATP-binding" evidence="6">
    <location>
        <begin position="34"/>
        <end position="206"/>
    </location>
</feature>
<dbReference type="InterPro" id="IPR050547">
    <property type="entry name" value="DEAD_box_RNA_helicases"/>
</dbReference>
<dbReference type="PANTHER" id="PTHR47963:SF7">
    <property type="entry name" value="ATP-DEPENDENT RNA HELICASE YFML-RELATED"/>
    <property type="match status" value="1"/>
</dbReference>
<dbReference type="CDD" id="cd18787">
    <property type="entry name" value="SF2_C_DEAD"/>
    <property type="match status" value="1"/>
</dbReference>
<dbReference type="GO" id="GO:0005840">
    <property type="term" value="C:ribosome"/>
    <property type="evidence" value="ECO:0007669"/>
    <property type="project" value="TreeGrafter"/>
</dbReference>
<dbReference type="STRING" id="519424.AZF04_16230"/>
<dbReference type="CDD" id="cd00268">
    <property type="entry name" value="DEADc"/>
    <property type="match status" value="1"/>
</dbReference>
<dbReference type="InterPro" id="IPR001650">
    <property type="entry name" value="Helicase_C-like"/>
</dbReference>
<evidence type="ECO:0000256" key="1">
    <source>
        <dbReference type="ARBA" id="ARBA00022741"/>
    </source>
</evidence>
<keyword evidence="2" id="KW-0378">Hydrolase</keyword>
<dbReference type="InterPro" id="IPR044742">
    <property type="entry name" value="DEAD/DEAH_RhlB"/>
</dbReference>
<dbReference type="GO" id="GO:0005829">
    <property type="term" value="C:cytosol"/>
    <property type="evidence" value="ECO:0007669"/>
    <property type="project" value="TreeGrafter"/>
</dbReference>
<dbReference type="AlphaFoldDB" id="A0A162ER07"/>
<dbReference type="PROSITE" id="PS51195">
    <property type="entry name" value="Q_MOTIF"/>
    <property type="match status" value="1"/>
</dbReference>
<sequence length="383" mass="43271">MKTFFQEMPLAESIWTQLEKMDIEEPTDIQKQMIPEAMSGQDIVARSQTGTGKTLAFLLPILSKVNSEKKGLQAIIIAPSQELAMQIMDVLKKLTENYPIKHASLIGGANVKRQLERLKKEKPQIAVGTPGRILELLQLKKLKVHEVEIVAVDEADRMVDEQSAWEDFTKIAQRVGREAQYLFVSATIPTNFKEMVADFAPFIVSLEAEGGLLVQEISHLYLKVTERERIDLTRKLIHAEHIKKGIVFVNQIERLNEVVEKLAYRKIEVAPLSSEQSKIEREKAIKQFKEGTVHILVATDVASRGLDIDDVTHIIQLEAASHSNSYLHRAGRTGRMGKAGKVISLISDKDEYKLQKYSRDLKVEMNLVTLEKGQLKINKEATK</sequence>
<dbReference type="InterPro" id="IPR011545">
    <property type="entry name" value="DEAD/DEAH_box_helicase_dom"/>
</dbReference>
<evidence type="ECO:0000259" key="8">
    <source>
        <dbReference type="PROSITE" id="PS51195"/>
    </source>
</evidence>
<name>A0A162ER07_9BACI</name>
<dbReference type="SMART" id="SM00487">
    <property type="entry name" value="DEXDc"/>
    <property type="match status" value="1"/>
</dbReference>
<evidence type="ECO:0000256" key="3">
    <source>
        <dbReference type="ARBA" id="ARBA00022806"/>
    </source>
</evidence>
<keyword evidence="1" id="KW-0547">Nucleotide-binding</keyword>
<dbReference type="Pfam" id="PF00270">
    <property type="entry name" value="DEAD"/>
    <property type="match status" value="1"/>
</dbReference>
<dbReference type="InterPro" id="IPR027417">
    <property type="entry name" value="P-loop_NTPase"/>
</dbReference>
<dbReference type="Gene3D" id="3.40.50.300">
    <property type="entry name" value="P-loop containing nucleotide triphosphate hydrolases"/>
    <property type="match status" value="2"/>
</dbReference>
<evidence type="ECO:0000256" key="5">
    <source>
        <dbReference type="PROSITE-ProRule" id="PRU00552"/>
    </source>
</evidence>
<dbReference type="GO" id="GO:0033592">
    <property type="term" value="F:RNA strand annealing activity"/>
    <property type="evidence" value="ECO:0007669"/>
    <property type="project" value="TreeGrafter"/>
</dbReference>
<gene>
    <name evidence="9" type="ORF">AZF04_16230</name>
</gene>
<dbReference type="SMART" id="SM00490">
    <property type="entry name" value="HELICc"/>
    <property type="match status" value="1"/>
</dbReference>
<dbReference type="PROSITE" id="PS51194">
    <property type="entry name" value="HELICASE_CTER"/>
    <property type="match status" value="1"/>
</dbReference>
<feature type="domain" description="Helicase C-terminal" evidence="7">
    <location>
        <begin position="216"/>
        <end position="381"/>
    </location>
</feature>
<dbReference type="Pfam" id="PF00271">
    <property type="entry name" value="Helicase_C"/>
    <property type="match status" value="1"/>
</dbReference>
<reference evidence="9" key="1">
    <citation type="submission" date="2016-02" db="EMBL/GenBank/DDBJ databases">
        <title>Genome sequence of Bacillus trypoxylicola KCTC 13244(T).</title>
        <authorList>
            <person name="Jeong H."/>
            <person name="Park S.-H."/>
            <person name="Choi S.-K."/>
        </authorList>
    </citation>
    <scope>NUCLEOTIDE SEQUENCE [LARGE SCALE GENOMIC DNA]</scope>
    <source>
        <strain evidence="9">KCTC 13244</strain>
    </source>
</reference>
<feature type="short sequence motif" description="Q motif" evidence="5">
    <location>
        <begin position="3"/>
        <end position="31"/>
    </location>
</feature>
<evidence type="ECO:0000313" key="10">
    <source>
        <dbReference type="Proteomes" id="UP000075806"/>
    </source>
</evidence>
<accession>A0A162ER07</accession>
<keyword evidence="10" id="KW-1185">Reference proteome</keyword>